<dbReference type="SUPFAM" id="SSF52799">
    <property type="entry name" value="(Phosphotyrosine protein) phosphatases II"/>
    <property type="match status" value="1"/>
</dbReference>
<dbReference type="InterPro" id="IPR016130">
    <property type="entry name" value="Tyr_Pase_AS"/>
</dbReference>
<evidence type="ECO:0000259" key="1">
    <source>
        <dbReference type="PROSITE" id="PS50056"/>
    </source>
</evidence>
<protein>
    <recommendedName>
        <fullName evidence="1">Tyrosine specific protein phosphatases domain-containing protein</fullName>
    </recommendedName>
</protein>
<name>A0A3D8Q6H2_9EURO</name>
<dbReference type="OrthoDB" id="9988524at2759"/>
<comment type="caution">
    <text evidence="2">The sequence shown here is derived from an EMBL/GenBank/DDBJ whole genome shotgun (WGS) entry which is preliminary data.</text>
</comment>
<feature type="domain" description="Tyrosine specific protein phosphatases" evidence="1">
    <location>
        <begin position="205"/>
        <end position="259"/>
    </location>
</feature>
<dbReference type="InterPro" id="IPR000387">
    <property type="entry name" value="Tyr_Pase_dom"/>
</dbReference>
<keyword evidence="3" id="KW-1185">Reference proteome</keyword>
<dbReference type="Proteomes" id="UP000256690">
    <property type="component" value="Unassembled WGS sequence"/>
</dbReference>
<evidence type="ECO:0000313" key="2">
    <source>
        <dbReference type="EMBL" id="RDW57432.1"/>
    </source>
</evidence>
<dbReference type="PROSITE" id="PS00383">
    <property type="entry name" value="TYR_PHOSPHATASE_1"/>
    <property type="match status" value="1"/>
</dbReference>
<dbReference type="InterPro" id="IPR026893">
    <property type="entry name" value="Tyr/Ser_Pase_IphP-type"/>
</dbReference>
<proteinExistence type="predicted"/>
<dbReference type="GO" id="GO:0004721">
    <property type="term" value="F:phosphoprotein phosphatase activity"/>
    <property type="evidence" value="ECO:0007669"/>
    <property type="project" value="InterPro"/>
</dbReference>
<dbReference type="Pfam" id="PF13350">
    <property type="entry name" value="Y_phosphatase3"/>
    <property type="match status" value="1"/>
</dbReference>
<organism evidence="2 3">
    <name type="scientific">Aspergillus mulundensis</name>
    <dbReference type="NCBI Taxonomy" id="1810919"/>
    <lineage>
        <taxon>Eukaryota</taxon>
        <taxon>Fungi</taxon>
        <taxon>Dikarya</taxon>
        <taxon>Ascomycota</taxon>
        <taxon>Pezizomycotina</taxon>
        <taxon>Eurotiomycetes</taxon>
        <taxon>Eurotiomycetidae</taxon>
        <taxon>Eurotiales</taxon>
        <taxon>Aspergillaceae</taxon>
        <taxon>Aspergillus</taxon>
        <taxon>Aspergillus subgen. Nidulantes</taxon>
    </lineage>
</organism>
<dbReference type="InterPro" id="IPR029021">
    <property type="entry name" value="Prot-tyrosine_phosphatase-like"/>
</dbReference>
<dbReference type="PROSITE" id="PS50056">
    <property type="entry name" value="TYR_PHOSPHATASE_2"/>
    <property type="match status" value="1"/>
</dbReference>
<dbReference type="STRING" id="1810919.A0A3D8Q6H2"/>
<dbReference type="AlphaFoldDB" id="A0A3D8Q6H2"/>
<sequence>MSGLNPDRPFDSIVNFRDVGRTINKLAGRKRSLPQCPGMNRLSVSAPCSRWSNSRLQMLIGRHENQLDEASEEDIRRLTSDLRVSTIVDLRSTTEHQMAVKKYKRAHNLPTESVDSQPQTGEGYIHLRPLDSTDIQRHLISLTGKAFERHLLWRLDWWNFTKVLAYIAAGYRHDAVRIVGENVMKPVGLTGLAMTTLEASTAEIKQIFDILASVKADMAANTVTDSSTSATGVLIHCTQGKDRTGLIILLLLLLTDAVDAETMASEYVLSEEELENEPTEEKEERMREIRALGLDEEYARCPKDFTQRVTEFLTKRYGGVRKYSESVGVEEGIIESVKRRFLA</sequence>
<accession>A0A3D8Q6H2</accession>
<dbReference type="GeneID" id="38121886"/>
<gene>
    <name evidence="2" type="ORF">DSM5745_11516</name>
</gene>
<evidence type="ECO:0000313" key="3">
    <source>
        <dbReference type="Proteomes" id="UP000256690"/>
    </source>
</evidence>
<reference evidence="2 3" key="1">
    <citation type="journal article" date="2018" name="IMA Fungus">
        <title>IMA Genome-F 9: Draft genome sequence of Annulohypoxylon stygium, Aspergillus mulundensis, Berkeleyomyces basicola (syn. Thielaviopsis basicola), Ceratocystis smalleyi, two Cercospora beticola strains, Coleophoma cylindrospora, Fusarium fracticaudum, Phialophora cf. hyalina, and Morchella septimelata.</title>
        <authorList>
            <person name="Wingfield B.D."/>
            <person name="Bills G.F."/>
            <person name="Dong Y."/>
            <person name="Huang W."/>
            <person name="Nel W.J."/>
            <person name="Swalarsk-Parry B.S."/>
            <person name="Vaghefi N."/>
            <person name="Wilken P.M."/>
            <person name="An Z."/>
            <person name="de Beer Z.W."/>
            <person name="De Vos L."/>
            <person name="Chen L."/>
            <person name="Duong T.A."/>
            <person name="Gao Y."/>
            <person name="Hammerbacher A."/>
            <person name="Kikkert J.R."/>
            <person name="Li Y."/>
            <person name="Li H."/>
            <person name="Li K."/>
            <person name="Li Q."/>
            <person name="Liu X."/>
            <person name="Ma X."/>
            <person name="Naidoo K."/>
            <person name="Pethybridge S.J."/>
            <person name="Sun J."/>
            <person name="Steenkamp E.T."/>
            <person name="van der Nest M.A."/>
            <person name="van Wyk S."/>
            <person name="Wingfield M.J."/>
            <person name="Xiong C."/>
            <person name="Yue Q."/>
            <person name="Zhang X."/>
        </authorList>
    </citation>
    <scope>NUCLEOTIDE SEQUENCE [LARGE SCALE GENOMIC DNA]</scope>
    <source>
        <strain evidence="2 3">DSM 5745</strain>
    </source>
</reference>
<dbReference type="EMBL" id="PVWQ01000028">
    <property type="protein sequence ID" value="RDW57432.1"/>
    <property type="molecule type" value="Genomic_DNA"/>
</dbReference>
<dbReference type="RefSeq" id="XP_026597927.1">
    <property type="nucleotide sequence ID" value="XM_026753532.1"/>
</dbReference>
<dbReference type="Gene3D" id="3.90.190.10">
    <property type="entry name" value="Protein tyrosine phosphatase superfamily"/>
    <property type="match status" value="1"/>
</dbReference>